<evidence type="ECO:0000313" key="3">
    <source>
        <dbReference type="Proteomes" id="UP000056209"/>
    </source>
</evidence>
<keyword evidence="2" id="KW-0378">Hydrolase</keyword>
<dbReference type="GO" id="GO:0004386">
    <property type="term" value="F:helicase activity"/>
    <property type="evidence" value="ECO:0007669"/>
    <property type="project" value="UniProtKB-KW"/>
</dbReference>
<feature type="compositionally biased region" description="Basic and acidic residues" evidence="1">
    <location>
        <begin position="28"/>
        <end position="42"/>
    </location>
</feature>
<reference evidence="3" key="1">
    <citation type="submission" date="2015-11" db="EMBL/GenBank/DDBJ databases">
        <title>Draft Genome Sequence of the Radioresistant Bacterium Deinococcus grandis, Isolated from Freshwater Fish in Japan.</title>
        <authorList>
            <person name="Satoh K."/>
            <person name="Onodera T."/>
            <person name="Omoso K."/>
            <person name="Takeda-Yano K."/>
            <person name="Katayama T."/>
            <person name="Oono Y."/>
            <person name="Narumi I."/>
        </authorList>
    </citation>
    <scope>NUCLEOTIDE SEQUENCE [LARGE SCALE GENOMIC DNA]</scope>
    <source>
        <strain evidence="3">ATCC 43672</strain>
    </source>
</reference>
<keyword evidence="2" id="KW-0547">Nucleotide-binding</keyword>
<feature type="region of interest" description="Disordered" evidence="1">
    <location>
        <begin position="19"/>
        <end position="42"/>
    </location>
</feature>
<sequence length="95" mass="10421">MAGLLIDILRWMRANESAGEAGRARHRELHDHGRRRTGEERPAGLLGVPQQVLVVGESDELKGKGVHTAFWGCGTAASRALTAVRARCRPWALRV</sequence>
<keyword evidence="2" id="KW-0067">ATP-binding</keyword>
<keyword evidence="3" id="KW-1185">Reference proteome</keyword>
<keyword evidence="2" id="KW-0347">Helicase</keyword>
<name>A0A100HN59_9DEIO</name>
<evidence type="ECO:0000256" key="1">
    <source>
        <dbReference type="SAM" id="MobiDB-lite"/>
    </source>
</evidence>
<dbReference type="Proteomes" id="UP000056209">
    <property type="component" value="Unassembled WGS sequence"/>
</dbReference>
<dbReference type="AlphaFoldDB" id="A0A100HN59"/>
<accession>A0A100HN59</accession>
<dbReference type="EMBL" id="BCMS01000005">
    <property type="protein sequence ID" value="GAQ23767.1"/>
    <property type="molecule type" value="Genomic_DNA"/>
</dbReference>
<proteinExistence type="predicted"/>
<protein>
    <submittedName>
        <fullName evidence="2">Replicative DNA helicase protein</fullName>
    </submittedName>
</protein>
<gene>
    <name evidence="2" type="ORF">DEIGR_330025</name>
</gene>
<comment type="caution">
    <text evidence="2">The sequence shown here is derived from an EMBL/GenBank/DDBJ whole genome shotgun (WGS) entry which is preliminary data.</text>
</comment>
<evidence type="ECO:0000313" key="2">
    <source>
        <dbReference type="EMBL" id="GAQ23767.1"/>
    </source>
</evidence>
<organism evidence="2 3">
    <name type="scientific">Deinococcus grandis</name>
    <dbReference type="NCBI Taxonomy" id="57498"/>
    <lineage>
        <taxon>Bacteria</taxon>
        <taxon>Thermotogati</taxon>
        <taxon>Deinococcota</taxon>
        <taxon>Deinococci</taxon>
        <taxon>Deinococcales</taxon>
        <taxon>Deinococcaceae</taxon>
        <taxon>Deinococcus</taxon>
    </lineage>
</organism>